<keyword evidence="3" id="KW-1185">Reference proteome</keyword>
<evidence type="ECO:0000313" key="2">
    <source>
        <dbReference type="EMBL" id="GGO81036.1"/>
    </source>
</evidence>
<evidence type="ECO:0000313" key="3">
    <source>
        <dbReference type="Proteomes" id="UP000599578"/>
    </source>
</evidence>
<evidence type="ECO:0000259" key="1">
    <source>
        <dbReference type="Pfam" id="PF01814"/>
    </source>
</evidence>
<dbReference type="PANTHER" id="PTHR39966:SF1">
    <property type="entry name" value="HEMERYTHRIN-LIKE DOMAIN-CONTAINING PROTEIN"/>
    <property type="match status" value="1"/>
</dbReference>
<dbReference type="GO" id="GO:0005886">
    <property type="term" value="C:plasma membrane"/>
    <property type="evidence" value="ECO:0007669"/>
    <property type="project" value="TreeGrafter"/>
</dbReference>
<dbReference type="InterPro" id="IPR012312">
    <property type="entry name" value="Hemerythrin-like"/>
</dbReference>
<sequence>MAILAELHKDHINLTRLLDILRAKVGKLRAGTRPNFRLLADAVDYVSDYADRHHHPIEDQMFAFFKERDPGLDALMEKCSAQHRRLHAASHELSDAIDSILNDTPMPMNEFIDRLEAYIGEQKGHLDFEEAEVFPALERAAQPGDWEELDEQLPKNEDPLFGENRSEEYLDLYRELVRDMKA</sequence>
<protein>
    <submittedName>
        <fullName evidence="2">Hemerythrin</fullName>
    </submittedName>
</protein>
<feature type="domain" description="Hemerythrin-like" evidence="1">
    <location>
        <begin position="3"/>
        <end position="137"/>
    </location>
</feature>
<dbReference type="RefSeq" id="WP_188860358.1">
    <property type="nucleotide sequence ID" value="NZ_BMLT01000004.1"/>
</dbReference>
<dbReference type="PANTHER" id="PTHR39966">
    <property type="entry name" value="BLL2471 PROTEIN-RELATED"/>
    <property type="match status" value="1"/>
</dbReference>
<dbReference type="Proteomes" id="UP000599578">
    <property type="component" value="Unassembled WGS sequence"/>
</dbReference>
<dbReference type="Gene3D" id="1.20.120.520">
    <property type="entry name" value="nmb1532 protein domain like"/>
    <property type="match status" value="1"/>
</dbReference>
<accession>A0A917ZDG3</accession>
<dbReference type="EMBL" id="BMLT01000004">
    <property type="protein sequence ID" value="GGO81036.1"/>
    <property type="molecule type" value="Genomic_DNA"/>
</dbReference>
<gene>
    <name evidence="2" type="ORF">GCM10011348_19110</name>
</gene>
<proteinExistence type="predicted"/>
<dbReference type="Pfam" id="PF01814">
    <property type="entry name" value="Hemerythrin"/>
    <property type="match status" value="1"/>
</dbReference>
<reference evidence="2 3" key="1">
    <citation type="journal article" date="2014" name="Int. J. Syst. Evol. Microbiol.">
        <title>Complete genome sequence of Corynebacterium casei LMG S-19264T (=DSM 44701T), isolated from a smear-ripened cheese.</title>
        <authorList>
            <consortium name="US DOE Joint Genome Institute (JGI-PGF)"/>
            <person name="Walter F."/>
            <person name="Albersmeier A."/>
            <person name="Kalinowski J."/>
            <person name="Ruckert C."/>
        </authorList>
    </citation>
    <scope>NUCLEOTIDE SEQUENCE [LARGE SCALE GENOMIC DNA]</scope>
    <source>
        <strain evidence="2 3">CGMCC 1.7286</strain>
    </source>
</reference>
<dbReference type="AlphaFoldDB" id="A0A917ZDG3"/>
<name>A0A917ZDG3_9GAMM</name>
<dbReference type="CDD" id="cd12108">
    <property type="entry name" value="Hr-like"/>
    <property type="match status" value="1"/>
</dbReference>
<comment type="caution">
    <text evidence="2">The sequence shown here is derived from an EMBL/GenBank/DDBJ whole genome shotgun (WGS) entry which is preliminary data.</text>
</comment>
<organism evidence="2 3">
    <name type="scientific">Marinobacterium nitratireducens</name>
    <dbReference type="NCBI Taxonomy" id="518897"/>
    <lineage>
        <taxon>Bacteria</taxon>
        <taxon>Pseudomonadati</taxon>
        <taxon>Pseudomonadota</taxon>
        <taxon>Gammaproteobacteria</taxon>
        <taxon>Oceanospirillales</taxon>
        <taxon>Oceanospirillaceae</taxon>
        <taxon>Marinobacterium</taxon>
    </lineage>
</organism>